<feature type="transmembrane region" description="Helical" evidence="9">
    <location>
        <begin position="309"/>
        <end position="332"/>
    </location>
</feature>
<sequence length="851" mass="96480">MDTSHNSYKTRARVIAGFVLALVLIVGVSMVTYFSVRKLLDTVEALAEPSERLRHLNGLLADIYQLDRAQGRVDQDTQNGSNYLQKIEERLLQLQEYASDSTEIDQLKKISYNVNELLLVHNGLDEVKFNLINRNFSSEALKNIETKIRRQEELNRLQTIGRIKLNQPTTRRALPDTTRRPEGDTLPPRRIRRDTTAGINELLSSEERANLRQLLSTLNINPARGDTTRARLNQSQSDSILYAVRSTILDINTEEQRLRSQLAALEFDLVEKNKIIIADIQTVISTLQQEVLAEARSQNDDAYELTFKVSILLIILIVIGVIGSTAFIYSILSEINKAQDYRLRLEEAKKRSDNLAKAKQYFLANMSHEIRNPLHAIQGYNEALKKTPLDDDQQSYVKMVGFASQTLSSIVNDILDLSKLEAGKITFHPEPFNPHLLFRNIKDFFELKIKEKGLEFVWDVDLPQDKWLVGDELRINQIMNNLISNAYKFTDKGIIKVDVSYDAGNLRLAVIDSGMGMTKEVRENIFTEFNQGDSSITRKFGGTGLGLSIVKKMVDLQEGEITFESELGSGTAFYVELPVPLTDAIEDSRDLNAQLTYSIEGVRVLLVDDDPIGIKFAKLLLESNGAKVSSYLGGVDFRDNFQKEPFDIALLDIQMPEVSGYQVLNLLKENYHYDQLPILAVTANVFADERDKLSNHGFDGILLKPFKENKLVETIASYLNLEPTKMEEKISNNDHSNSKYSLSDLEKFCMGDEELLQEVVQEFYEETVSNLRDIQQLADKEDYQAVMEIAHKLSSRLGQLRIDTAELAKNIEINVKQDDTSEVRAMVKGLVERTHVVLEEIQKKENISSAG</sequence>
<dbReference type="Gene3D" id="3.40.50.2300">
    <property type="match status" value="1"/>
</dbReference>
<feature type="modified residue" description="4-aspartylphosphate" evidence="6">
    <location>
        <position position="652"/>
    </location>
</feature>
<proteinExistence type="predicted"/>
<dbReference type="SMART" id="SM00387">
    <property type="entry name" value="HATPase_c"/>
    <property type="match status" value="1"/>
</dbReference>
<dbReference type="PRINTS" id="PR00344">
    <property type="entry name" value="BCTRLSENSOR"/>
</dbReference>
<feature type="domain" description="Response regulatory" evidence="11">
    <location>
        <begin position="603"/>
        <end position="719"/>
    </location>
</feature>
<evidence type="ECO:0000256" key="3">
    <source>
        <dbReference type="ARBA" id="ARBA00022553"/>
    </source>
</evidence>
<dbReference type="Gene3D" id="1.10.287.130">
    <property type="match status" value="1"/>
</dbReference>
<evidence type="ECO:0000256" key="2">
    <source>
        <dbReference type="ARBA" id="ARBA00012438"/>
    </source>
</evidence>
<dbReference type="Gene3D" id="1.20.120.160">
    <property type="entry name" value="HPT domain"/>
    <property type="match status" value="1"/>
</dbReference>
<dbReference type="SUPFAM" id="SSF55874">
    <property type="entry name" value="ATPase domain of HSP90 chaperone/DNA topoisomerase II/histidine kinase"/>
    <property type="match status" value="1"/>
</dbReference>
<dbReference type="InterPro" id="IPR011006">
    <property type="entry name" value="CheY-like_superfamily"/>
</dbReference>
<feature type="coiled-coil region" evidence="7">
    <location>
        <begin position="331"/>
        <end position="358"/>
    </location>
</feature>
<evidence type="ECO:0000256" key="7">
    <source>
        <dbReference type="SAM" id="Coils"/>
    </source>
</evidence>
<protein>
    <recommendedName>
        <fullName evidence="2">histidine kinase</fullName>
        <ecNumber evidence="2">2.7.13.3</ecNumber>
    </recommendedName>
</protein>
<feature type="transmembrane region" description="Helical" evidence="9">
    <location>
        <begin position="12"/>
        <end position="34"/>
    </location>
</feature>
<evidence type="ECO:0000256" key="4">
    <source>
        <dbReference type="ARBA" id="ARBA00022679"/>
    </source>
</evidence>
<dbReference type="CDD" id="cd16922">
    <property type="entry name" value="HATPase_EvgS-ArcB-TorS-like"/>
    <property type="match status" value="1"/>
</dbReference>
<evidence type="ECO:0000256" key="6">
    <source>
        <dbReference type="PROSITE-ProRule" id="PRU00169"/>
    </source>
</evidence>
<evidence type="ECO:0000256" key="8">
    <source>
        <dbReference type="SAM" id="MobiDB-lite"/>
    </source>
</evidence>
<comment type="catalytic activity">
    <reaction evidence="1">
        <text>ATP + protein L-histidine = ADP + protein N-phospho-L-histidine.</text>
        <dbReference type="EC" id="2.7.13.3"/>
    </reaction>
</comment>
<keyword evidence="7" id="KW-0175">Coiled coil</keyword>
<dbReference type="Gene3D" id="3.30.565.10">
    <property type="entry name" value="Histidine kinase-like ATPase, C-terminal domain"/>
    <property type="match status" value="1"/>
</dbReference>
<name>A0AAP2CKG1_9BACT</name>
<keyword evidence="3 6" id="KW-0597">Phosphoprotein</keyword>
<dbReference type="SUPFAM" id="SSF52172">
    <property type="entry name" value="CheY-like"/>
    <property type="match status" value="1"/>
</dbReference>
<organism evidence="12 13">
    <name type="scientific">Litoribacter ruber</name>
    <dbReference type="NCBI Taxonomy" id="702568"/>
    <lineage>
        <taxon>Bacteria</taxon>
        <taxon>Pseudomonadati</taxon>
        <taxon>Bacteroidota</taxon>
        <taxon>Cytophagia</taxon>
        <taxon>Cytophagales</taxon>
        <taxon>Cyclobacteriaceae</taxon>
        <taxon>Litoribacter</taxon>
    </lineage>
</organism>
<dbReference type="AlphaFoldDB" id="A0AAP2CKG1"/>
<dbReference type="SMART" id="SM00388">
    <property type="entry name" value="HisKA"/>
    <property type="match status" value="1"/>
</dbReference>
<dbReference type="InterPro" id="IPR003594">
    <property type="entry name" value="HATPase_dom"/>
</dbReference>
<evidence type="ECO:0000256" key="5">
    <source>
        <dbReference type="ARBA" id="ARBA00022777"/>
    </source>
</evidence>
<feature type="compositionally biased region" description="Basic and acidic residues" evidence="8">
    <location>
        <begin position="173"/>
        <end position="183"/>
    </location>
</feature>
<evidence type="ECO:0000259" key="11">
    <source>
        <dbReference type="PROSITE" id="PS50110"/>
    </source>
</evidence>
<feature type="domain" description="Histidine kinase" evidence="10">
    <location>
        <begin position="365"/>
        <end position="581"/>
    </location>
</feature>
<dbReference type="InterPro" id="IPR036890">
    <property type="entry name" value="HATPase_C_sf"/>
</dbReference>
<dbReference type="FunFam" id="3.30.565.10:FF:000010">
    <property type="entry name" value="Sensor histidine kinase RcsC"/>
    <property type="match status" value="1"/>
</dbReference>
<evidence type="ECO:0000256" key="1">
    <source>
        <dbReference type="ARBA" id="ARBA00000085"/>
    </source>
</evidence>
<keyword evidence="9" id="KW-1133">Transmembrane helix</keyword>
<reference evidence="12 13" key="1">
    <citation type="submission" date="2021-05" db="EMBL/GenBank/DDBJ databases">
        <authorList>
            <person name="Zhang Z.D."/>
            <person name="Osman G."/>
        </authorList>
    </citation>
    <scope>NUCLEOTIDE SEQUENCE [LARGE SCALE GENOMIC DNA]</scope>
    <source>
        <strain evidence="12 13">KCTC 32217</strain>
    </source>
</reference>
<dbReference type="SUPFAM" id="SSF47384">
    <property type="entry name" value="Homodimeric domain of signal transducing histidine kinase"/>
    <property type="match status" value="1"/>
</dbReference>
<dbReference type="GO" id="GO:0000155">
    <property type="term" value="F:phosphorelay sensor kinase activity"/>
    <property type="evidence" value="ECO:0007669"/>
    <property type="project" value="InterPro"/>
</dbReference>
<dbReference type="InterPro" id="IPR003661">
    <property type="entry name" value="HisK_dim/P_dom"/>
</dbReference>
<comment type="caution">
    <text evidence="12">The sequence shown here is derived from an EMBL/GenBank/DDBJ whole genome shotgun (WGS) entry which is preliminary data.</text>
</comment>
<dbReference type="InterPro" id="IPR001789">
    <property type="entry name" value="Sig_transdc_resp-reg_receiver"/>
</dbReference>
<dbReference type="PROSITE" id="PS50109">
    <property type="entry name" value="HIS_KIN"/>
    <property type="match status" value="1"/>
</dbReference>
<dbReference type="InterPro" id="IPR036641">
    <property type="entry name" value="HPT_dom_sf"/>
</dbReference>
<evidence type="ECO:0000259" key="10">
    <source>
        <dbReference type="PROSITE" id="PS50109"/>
    </source>
</evidence>
<dbReference type="InterPro" id="IPR004358">
    <property type="entry name" value="Sig_transdc_His_kin-like_C"/>
</dbReference>
<dbReference type="InterPro" id="IPR005467">
    <property type="entry name" value="His_kinase_dom"/>
</dbReference>
<evidence type="ECO:0000313" key="13">
    <source>
        <dbReference type="Proteomes" id="UP001319104"/>
    </source>
</evidence>
<dbReference type="Pfam" id="PF00072">
    <property type="entry name" value="Response_reg"/>
    <property type="match status" value="1"/>
</dbReference>
<dbReference type="Pfam" id="PF02518">
    <property type="entry name" value="HATPase_c"/>
    <property type="match status" value="1"/>
</dbReference>
<dbReference type="EC" id="2.7.13.3" evidence="2"/>
<keyword evidence="13" id="KW-1185">Reference proteome</keyword>
<evidence type="ECO:0000313" key="12">
    <source>
        <dbReference type="EMBL" id="MBS9524891.1"/>
    </source>
</evidence>
<keyword evidence="9" id="KW-0472">Membrane</keyword>
<keyword evidence="9" id="KW-0812">Transmembrane</keyword>
<accession>A0AAP2CKG1</accession>
<dbReference type="PROSITE" id="PS50110">
    <property type="entry name" value="RESPONSE_REGULATORY"/>
    <property type="match status" value="1"/>
</dbReference>
<dbReference type="RefSeq" id="WP_213945755.1">
    <property type="nucleotide sequence ID" value="NZ_JAHBGI010000007.1"/>
</dbReference>
<dbReference type="SMART" id="SM00448">
    <property type="entry name" value="REC"/>
    <property type="match status" value="1"/>
</dbReference>
<dbReference type="Pfam" id="PF00512">
    <property type="entry name" value="HisKA"/>
    <property type="match status" value="1"/>
</dbReference>
<dbReference type="PANTHER" id="PTHR43047:SF64">
    <property type="entry name" value="HISTIDINE KINASE CONTAINING CHEY-HOMOLOGOUS RECEIVER DOMAIN AND PAS DOMAIN-RELATED"/>
    <property type="match status" value="1"/>
</dbReference>
<dbReference type="Proteomes" id="UP001319104">
    <property type="component" value="Unassembled WGS sequence"/>
</dbReference>
<dbReference type="InterPro" id="IPR036097">
    <property type="entry name" value="HisK_dim/P_sf"/>
</dbReference>
<evidence type="ECO:0000256" key="9">
    <source>
        <dbReference type="SAM" id="Phobius"/>
    </source>
</evidence>
<gene>
    <name evidence="12" type="ORF">KI659_12805</name>
</gene>
<dbReference type="EMBL" id="JAHCMY010000007">
    <property type="protein sequence ID" value="MBS9524891.1"/>
    <property type="molecule type" value="Genomic_DNA"/>
</dbReference>
<keyword evidence="5" id="KW-0418">Kinase</keyword>
<feature type="region of interest" description="Disordered" evidence="8">
    <location>
        <begin position="166"/>
        <end position="195"/>
    </location>
</feature>
<dbReference type="CDD" id="cd17546">
    <property type="entry name" value="REC_hyHK_CKI1_RcsC-like"/>
    <property type="match status" value="1"/>
</dbReference>
<keyword evidence="4" id="KW-0808">Transferase</keyword>
<dbReference type="PANTHER" id="PTHR43047">
    <property type="entry name" value="TWO-COMPONENT HISTIDINE PROTEIN KINASE"/>
    <property type="match status" value="1"/>
</dbReference>
<dbReference type="CDD" id="cd00082">
    <property type="entry name" value="HisKA"/>
    <property type="match status" value="1"/>
</dbReference>
<dbReference type="SUPFAM" id="SSF47226">
    <property type="entry name" value="Histidine-containing phosphotransfer domain, HPT domain"/>
    <property type="match status" value="1"/>
</dbReference>